<dbReference type="EMBL" id="JAINUG010000108">
    <property type="protein sequence ID" value="KAJ8396224.1"/>
    <property type="molecule type" value="Genomic_DNA"/>
</dbReference>
<feature type="region of interest" description="Disordered" evidence="1">
    <location>
        <begin position="38"/>
        <end position="76"/>
    </location>
</feature>
<accession>A0AAD7WHH7</accession>
<reference evidence="2" key="1">
    <citation type="journal article" date="2023" name="Science">
        <title>Genome structures resolve the early diversification of teleost fishes.</title>
        <authorList>
            <person name="Parey E."/>
            <person name="Louis A."/>
            <person name="Montfort J."/>
            <person name="Bouchez O."/>
            <person name="Roques C."/>
            <person name="Iampietro C."/>
            <person name="Lluch J."/>
            <person name="Castinel A."/>
            <person name="Donnadieu C."/>
            <person name="Desvignes T."/>
            <person name="Floi Bucao C."/>
            <person name="Jouanno E."/>
            <person name="Wen M."/>
            <person name="Mejri S."/>
            <person name="Dirks R."/>
            <person name="Jansen H."/>
            <person name="Henkel C."/>
            <person name="Chen W.J."/>
            <person name="Zahm M."/>
            <person name="Cabau C."/>
            <person name="Klopp C."/>
            <person name="Thompson A.W."/>
            <person name="Robinson-Rechavi M."/>
            <person name="Braasch I."/>
            <person name="Lecointre G."/>
            <person name="Bobe J."/>
            <person name="Postlethwait J.H."/>
            <person name="Berthelot C."/>
            <person name="Roest Crollius H."/>
            <person name="Guiguen Y."/>
        </authorList>
    </citation>
    <scope>NUCLEOTIDE SEQUENCE</scope>
    <source>
        <strain evidence="2">NC1722</strain>
    </source>
</reference>
<feature type="compositionally biased region" description="Low complexity" evidence="1">
    <location>
        <begin position="45"/>
        <end position="58"/>
    </location>
</feature>
<keyword evidence="3" id="KW-1185">Reference proteome</keyword>
<protein>
    <submittedName>
        <fullName evidence="2">Uncharacterized protein</fullName>
    </submittedName>
</protein>
<dbReference type="Proteomes" id="UP001221898">
    <property type="component" value="Unassembled WGS sequence"/>
</dbReference>
<organism evidence="2 3">
    <name type="scientific">Aldrovandia affinis</name>
    <dbReference type="NCBI Taxonomy" id="143900"/>
    <lineage>
        <taxon>Eukaryota</taxon>
        <taxon>Metazoa</taxon>
        <taxon>Chordata</taxon>
        <taxon>Craniata</taxon>
        <taxon>Vertebrata</taxon>
        <taxon>Euteleostomi</taxon>
        <taxon>Actinopterygii</taxon>
        <taxon>Neopterygii</taxon>
        <taxon>Teleostei</taxon>
        <taxon>Notacanthiformes</taxon>
        <taxon>Halosauridae</taxon>
        <taxon>Aldrovandia</taxon>
    </lineage>
</organism>
<dbReference type="AlphaFoldDB" id="A0AAD7WHH7"/>
<evidence type="ECO:0000313" key="2">
    <source>
        <dbReference type="EMBL" id="KAJ8396224.1"/>
    </source>
</evidence>
<evidence type="ECO:0000313" key="3">
    <source>
        <dbReference type="Proteomes" id="UP001221898"/>
    </source>
</evidence>
<name>A0AAD7WHH7_9TELE</name>
<sequence>MEPLNPQRKALKARAHHRLTFICGGTYGYVSLGRVTDGEAGGAGSVSPDSSGAGASAARRLTPIRHIPARTQPAVM</sequence>
<proteinExistence type="predicted"/>
<gene>
    <name evidence="2" type="ORF">AAFF_G00020910</name>
</gene>
<comment type="caution">
    <text evidence="2">The sequence shown here is derived from an EMBL/GenBank/DDBJ whole genome shotgun (WGS) entry which is preliminary data.</text>
</comment>
<evidence type="ECO:0000256" key="1">
    <source>
        <dbReference type="SAM" id="MobiDB-lite"/>
    </source>
</evidence>